<feature type="active site" description="Proton donor" evidence="8">
    <location>
        <position position="281"/>
    </location>
</feature>
<comment type="catalytic activity">
    <reaction evidence="7 8 9">
        <text>alpha-D-glucose 6-phosphate = beta-D-fructose 6-phosphate</text>
        <dbReference type="Rhea" id="RHEA:11816"/>
        <dbReference type="ChEBI" id="CHEBI:57634"/>
        <dbReference type="ChEBI" id="CHEBI:58225"/>
        <dbReference type="EC" id="5.3.1.9"/>
    </reaction>
</comment>
<evidence type="ECO:0000256" key="8">
    <source>
        <dbReference type="HAMAP-Rule" id="MF_00473"/>
    </source>
</evidence>
<dbReference type="GO" id="GO:0048029">
    <property type="term" value="F:monosaccharide binding"/>
    <property type="evidence" value="ECO:0007669"/>
    <property type="project" value="TreeGrafter"/>
</dbReference>
<dbReference type="Pfam" id="PF00342">
    <property type="entry name" value="PGI"/>
    <property type="match status" value="2"/>
</dbReference>
<dbReference type="InterPro" id="IPR018189">
    <property type="entry name" value="Phosphoglucose_isomerase_CS"/>
</dbReference>
<evidence type="ECO:0000256" key="6">
    <source>
        <dbReference type="ARBA" id="ARBA00023235"/>
    </source>
</evidence>
<dbReference type="GO" id="GO:0051156">
    <property type="term" value="P:glucose 6-phosphate metabolic process"/>
    <property type="evidence" value="ECO:0007669"/>
    <property type="project" value="TreeGrafter"/>
</dbReference>
<dbReference type="Proteomes" id="UP000244338">
    <property type="component" value="Unassembled WGS sequence"/>
</dbReference>
<dbReference type="CDD" id="cd05015">
    <property type="entry name" value="SIS_PGI_1"/>
    <property type="match status" value="1"/>
</dbReference>
<evidence type="ECO:0000256" key="9">
    <source>
        <dbReference type="RuleBase" id="RU000612"/>
    </source>
</evidence>
<reference evidence="12" key="1">
    <citation type="journal article" date="2018" name="Sci. Rep.">
        <title>Lignite coal burning seam in the remote Altai Mountains harbors a hydrogen-driven thermophilic microbial community.</title>
        <authorList>
            <person name="Kadnikov V.V."/>
            <person name="Mardanov A.V."/>
            <person name="Ivasenko D.A."/>
            <person name="Antsiferov D.V."/>
            <person name="Beletsky A.V."/>
            <person name="Karnachuk O.V."/>
            <person name="Ravin N.V."/>
        </authorList>
    </citation>
    <scope>NUCLEOTIDE SEQUENCE [LARGE SCALE GENOMIC DNA]</scope>
</reference>
<dbReference type="AlphaFoldDB" id="A0A2R6Y4B3"/>
<comment type="caution">
    <text evidence="8">Lacks conserved residue(s) required for the propagation of feature annotation.</text>
</comment>
<dbReference type="GO" id="GO:0005829">
    <property type="term" value="C:cytosol"/>
    <property type="evidence" value="ECO:0007669"/>
    <property type="project" value="TreeGrafter"/>
</dbReference>
<comment type="similarity">
    <text evidence="2 8 9">Belongs to the GPI family.</text>
</comment>
<organism evidence="11 12">
    <name type="scientific">Candidatus Carbonibacillus altaicus</name>
    <dbReference type="NCBI Taxonomy" id="2163959"/>
    <lineage>
        <taxon>Bacteria</taxon>
        <taxon>Bacillati</taxon>
        <taxon>Bacillota</taxon>
        <taxon>Bacilli</taxon>
        <taxon>Bacillales</taxon>
        <taxon>Candidatus Carbonibacillus</taxon>
    </lineage>
</organism>
<dbReference type="SUPFAM" id="SSF53697">
    <property type="entry name" value="SIS domain"/>
    <property type="match status" value="1"/>
</dbReference>
<evidence type="ECO:0000256" key="2">
    <source>
        <dbReference type="ARBA" id="ARBA00006604"/>
    </source>
</evidence>
<dbReference type="GO" id="GO:0006094">
    <property type="term" value="P:gluconeogenesis"/>
    <property type="evidence" value="ECO:0007669"/>
    <property type="project" value="UniProtKB-UniRule"/>
</dbReference>
<dbReference type="InterPro" id="IPR046348">
    <property type="entry name" value="SIS_dom_sf"/>
</dbReference>
<dbReference type="InterPro" id="IPR035476">
    <property type="entry name" value="SIS_PGI_1"/>
</dbReference>
<evidence type="ECO:0000256" key="1">
    <source>
        <dbReference type="ARBA" id="ARBA00004926"/>
    </source>
</evidence>
<dbReference type="PANTHER" id="PTHR11469">
    <property type="entry name" value="GLUCOSE-6-PHOSPHATE ISOMERASE"/>
    <property type="match status" value="1"/>
</dbReference>
<evidence type="ECO:0000313" key="12">
    <source>
        <dbReference type="Proteomes" id="UP000244338"/>
    </source>
</evidence>
<dbReference type="GO" id="GO:0097367">
    <property type="term" value="F:carbohydrate derivative binding"/>
    <property type="evidence" value="ECO:0007669"/>
    <property type="project" value="InterPro"/>
</dbReference>
<dbReference type="PANTHER" id="PTHR11469:SF1">
    <property type="entry name" value="GLUCOSE-6-PHOSPHATE ISOMERASE"/>
    <property type="match status" value="1"/>
</dbReference>
<dbReference type="PROSITE" id="PS51464">
    <property type="entry name" value="SIS"/>
    <property type="match status" value="1"/>
</dbReference>
<evidence type="ECO:0000256" key="3">
    <source>
        <dbReference type="ARBA" id="ARBA00022432"/>
    </source>
</evidence>
<feature type="active site" evidence="8">
    <location>
        <position position="416"/>
    </location>
</feature>
<keyword evidence="3 8" id="KW-0312">Gluconeogenesis</keyword>
<comment type="pathway">
    <text evidence="1 8 9">Carbohydrate degradation; glycolysis; D-glyceraldehyde 3-phosphate and glycerone phosphate from D-glucose: step 2/4.</text>
</comment>
<evidence type="ECO:0000256" key="5">
    <source>
        <dbReference type="ARBA" id="ARBA00023152"/>
    </source>
</evidence>
<evidence type="ECO:0000259" key="10">
    <source>
        <dbReference type="PROSITE" id="PS51464"/>
    </source>
</evidence>
<comment type="function">
    <text evidence="8">Catalyzes the reversible isomerization of glucose-6-phosphate to fructose-6-phosphate.</text>
</comment>
<dbReference type="GO" id="GO:0004347">
    <property type="term" value="F:glucose-6-phosphate isomerase activity"/>
    <property type="evidence" value="ECO:0007669"/>
    <property type="project" value="UniProtKB-UniRule"/>
</dbReference>
<comment type="subcellular location">
    <subcellularLocation>
        <location evidence="8">Cytoplasm</location>
    </subcellularLocation>
</comment>
<comment type="caution">
    <text evidence="11">The sequence shown here is derived from an EMBL/GenBank/DDBJ whole genome shotgun (WGS) entry which is preliminary data.</text>
</comment>
<accession>A0A2R6Y4B3</accession>
<sequence>MPITYDGKTLSPYIEDVEYDRLLPAVRIFHEQIVHKARDAKYLGWLDVVEARDVLLEVRKVAEMLQKTVDVLVVIGIGGSYLGARAALEALSPELKHTSNVPAIEFIGHHMSAWELNGLMQRLKGRHFAINVISKSGTTTEPAIAFRLLKDLLIAEVGEEEAKRRIIATTDPKQGALRAMADKEGYTSFAIPPEVGGRFSVLTPVGLLPLATAGIDIEALIDGARVMKAHFFDEKEDLLERYRYALSRTVLYQKGYDVELFSCFEPRLAGVGDWLVQLFAESEGKNRRGILPVRTQYTTDLHSLGQYIQEGRRMLFETMLWIEEADAHITVPPAKVDLDGLGYLEGMSLHWIQEQAMHGVMLAHSDGGVPVSRLVLPKLDAYHMGALLMFFELSVAMSGQLLGIHPFNQPGVEAYKQNMFALLGKPGYEAKREELRRRLRSFVNEGSEREGSE</sequence>
<evidence type="ECO:0000313" key="11">
    <source>
        <dbReference type="EMBL" id="PTQ57526.1"/>
    </source>
</evidence>
<dbReference type="InterPro" id="IPR001672">
    <property type="entry name" value="G6P_Isomerase"/>
</dbReference>
<keyword evidence="6 8" id="KW-0413">Isomerase</keyword>
<dbReference type="PRINTS" id="PR00662">
    <property type="entry name" value="G6PISOMERASE"/>
</dbReference>
<evidence type="ECO:0000256" key="7">
    <source>
        <dbReference type="ARBA" id="ARBA00029321"/>
    </source>
</evidence>
<evidence type="ECO:0000256" key="4">
    <source>
        <dbReference type="ARBA" id="ARBA00022490"/>
    </source>
</evidence>
<dbReference type="HAMAP" id="MF_00473">
    <property type="entry name" value="G6P_isomerase"/>
    <property type="match status" value="1"/>
</dbReference>
<comment type="pathway">
    <text evidence="8">Carbohydrate biosynthesis; gluconeogenesis.</text>
</comment>
<gene>
    <name evidence="8" type="primary">pgi</name>
    <name evidence="11" type="ORF">BSOLF_1404</name>
</gene>
<dbReference type="CDD" id="cd05016">
    <property type="entry name" value="SIS_PGI_2"/>
    <property type="match status" value="1"/>
</dbReference>
<dbReference type="EMBL" id="PEBX01000006">
    <property type="protein sequence ID" value="PTQ57526.1"/>
    <property type="molecule type" value="Genomic_DNA"/>
</dbReference>
<keyword evidence="4 8" id="KW-0963">Cytoplasm</keyword>
<name>A0A2R6Y4B3_9BACL</name>
<dbReference type="EC" id="5.3.1.9" evidence="8"/>
<dbReference type="PROSITE" id="PS00174">
    <property type="entry name" value="P_GLUCOSE_ISOMERASE_2"/>
    <property type="match status" value="1"/>
</dbReference>
<dbReference type="UniPathway" id="UPA00138"/>
<dbReference type="NCBIfam" id="NF010697">
    <property type="entry name" value="PRK14097.1"/>
    <property type="match status" value="1"/>
</dbReference>
<keyword evidence="5 8" id="KW-0324">Glycolysis</keyword>
<dbReference type="Gene3D" id="3.40.50.10490">
    <property type="entry name" value="Glucose-6-phosphate isomerase like protein, domain 1"/>
    <property type="match status" value="2"/>
</dbReference>
<feature type="domain" description="SIS" evidence="10">
    <location>
        <begin position="61"/>
        <end position="220"/>
    </location>
</feature>
<dbReference type="InterPro" id="IPR035482">
    <property type="entry name" value="SIS_PGI_2"/>
</dbReference>
<proteinExistence type="inferred from homology"/>
<dbReference type="PROSITE" id="PS51463">
    <property type="entry name" value="P_GLUCOSE_ISOMERASE_3"/>
    <property type="match status" value="1"/>
</dbReference>
<dbReference type="UniPathway" id="UPA00109">
    <property type="reaction ID" value="UER00181"/>
</dbReference>
<dbReference type="InterPro" id="IPR001347">
    <property type="entry name" value="SIS_dom"/>
</dbReference>
<dbReference type="FunFam" id="3.40.50.10490:FF:000016">
    <property type="entry name" value="Glucose-6-phosphate isomerase"/>
    <property type="match status" value="1"/>
</dbReference>
<protein>
    <recommendedName>
        <fullName evidence="8">Glucose-6-phosphate isomerase</fullName>
        <shortName evidence="8">GPI</shortName>
        <ecNumber evidence="8">5.3.1.9</ecNumber>
    </recommendedName>
    <alternativeName>
        <fullName evidence="8">Phosphoglucose isomerase</fullName>
        <shortName evidence="8">PGI</shortName>
    </alternativeName>
    <alternativeName>
        <fullName evidence="8">Phosphohexose isomerase</fullName>
        <shortName evidence="8">PHI</shortName>
    </alternativeName>
</protein>
<dbReference type="GO" id="GO:0006096">
    <property type="term" value="P:glycolytic process"/>
    <property type="evidence" value="ECO:0007669"/>
    <property type="project" value="UniProtKB-UniRule"/>
</dbReference>